<evidence type="ECO:0000313" key="2">
    <source>
        <dbReference type="Proteomes" id="UP000474175"/>
    </source>
</evidence>
<dbReference type="RefSeq" id="WP_163955358.1">
    <property type="nucleotide sequence ID" value="NZ_JAAFZH010000026.1"/>
</dbReference>
<dbReference type="EMBL" id="JAAFZH010000026">
    <property type="protein sequence ID" value="NDU99225.1"/>
    <property type="molecule type" value="Genomic_DNA"/>
</dbReference>
<reference evidence="1 2" key="1">
    <citation type="submission" date="2020-02" db="EMBL/GenBank/DDBJ databases">
        <title>Draft genome sequence of two Spirosoma agri KCTC 52727 and Spirosoma terrae KCTC 52035.</title>
        <authorList>
            <person name="Rojas J."/>
            <person name="Ambika Manirajan B."/>
            <person name="Suarez C."/>
            <person name="Ratering S."/>
            <person name="Schnell S."/>
        </authorList>
    </citation>
    <scope>NUCLEOTIDE SEQUENCE [LARGE SCALE GENOMIC DNA]</scope>
    <source>
        <strain evidence="1 2">KCTC 52035</strain>
    </source>
</reference>
<evidence type="ECO:0000313" key="1">
    <source>
        <dbReference type="EMBL" id="NDU99225.1"/>
    </source>
</evidence>
<protein>
    <submittedName>
        <fullName evidence="1">Uncharacterized protein</fullName>
    </submittedName>
</protein>
<gene>
    <name evidence="1" type="ORF">GK108_30380</name>
</gene>
<name>A0A6L9LF41_9BACT</name>
<organism evidence="1 2">
    <name type="scientific">Spirosoma terrae</name>
    <dbReference type="NCBI Taxonomy" id="1968276"/>
    <lineage>
        <taxon>Bacteria</taxon>
        <taxon>Pseudomonadati</taxon>
        <taxon>Bacteroidota</taxon>
        <taxon>Cytophagia</taxon>
        <taxon>Cytophagales</taxon>
        <taxon>Cytophagaceae</taxon>
        <taxon>Spirosoma</taxon>
    </lineage>
</organism>
<accession>A0A6L9LF41</accession>
<keyword evidence="2" id="KW-1185">Reference proteome</keyword>
<dbReference type="Proteomes" id="UP000474175">
    <property type="component" value="Unassembled WGS sequence"/>
</dbReference>
<comment type="caution">
    <text evidence="1">The sequence shown here is derived from an EMBL/GenBank/DDBJ whole genome shotgun (WGS) entry which is preliminary data.</text>
</comment>
<proteinExistence type="predicted"/>
<dbReference type="AlphaFoldDB" id="A0A6L9LF41"/>
<sequence>MKLIYGYTQPIHELAERYIEREILCHDTMLIEAALNLPEQEESPFIEAFNHENIENWYNISPDWINNYLTDAQRAALAKAGYSTMEDFSDYYEDCDVKLTKKETKLLDDLHHEWKYRDSETLDIFEWYRVTQWLAEKLMDNGQPVLCNDYGYWWGRTCTGQAIILDGTIQQIA</sequence>